<evidence type="ECO:0000256" key="3">
    <source>
        <dbReference type="ARBA" id="ARBA00022989"/>
    </source>
</evidence>
<reference evidence="7" key="1">
    <citation type="submission" date="2021-02" db="EMBL/GenBank/DDBJ databases">
        <authorList>
            <person name="Dougan E. K."/>
            <person name="Rhodes N."/>
            <person name="Thang M."/>
            <person name="Chan C."/>
        </authorList>
    </citation>
    <scope>NUCLEOTIDE SEQUENCE</scope>
</reference>
<protein>
    <recommendedName>
        <fullName evidence="6">Integral membrane bound transporter domain-containing protein</fullName>
    </recommendedName>
</protein>
<evidence type="ECO:0000313" key="7">
    <source>
        <dbReference type="EMBL" id="CAE8627275.1"/>
    </source>
</evidence>
<keyword evidence="4 5" id="KW-0472">Membrane</keyword>
<dbReference type="OrthoDB" id="437915at2759"/>
<comment type="caution">
    <text evidence="7">The sequence shown here is derived from an EMBL/GenBank/DDBJ whole genome shotgun (WGS) entry which is preliminary data.</text>
</comment>
<dbReference type="GO" id="GO:0016020">
    <property type="term" value="C:membrane"/>
    <property type="evidence" value="ECO:0007669"/>
    <property type="project" value="UniProtKB-SubCell"/>
</dbReference>
<name>A0A813GM06_POLGL</name>
<comment type="subcellular location">
    <subcellularLocation>
        <location evidence="1">Membrane</location>
        <topology evidence="1">Multi-pass membrane protein</topology>
    </subcellularLocation>
</comment>
<dbReference type="InterPro" id="IPR049453">
    <property type="entry name" value="Memb_transporter_dom"/>
</dbReference>
<feature type="transmembrane region" description="Helical" evidence="5">
    <location>
        <begin position="347"/>
        <end position="369"/>
    </location>
</feature>
<keyword evidence="2 5" id="KW-0812">Transmembrane</keyword>
<feature type="transmembrane region" description="Helical" evidence="5">
    <location>
        <begin position="322"/>
        <end position="341"/>
    </location>
</feature>
<accession>A0A813GM06</accession>
<sequence>MEILMMEATNVPADHVVSIRLGDVRRQAPLDRLRQHALRFPRAACAEPVRIEVMKVVAAARLALQPGEDRHYQVSLSGKDAGAAKLSSNTGCAMEAASGPMTFQFRTRSISDQKGISEHGGSAGSRSLSAMSATSAVAESSDGLFGSAGAIKTPKYVDAAAAARDYLQGHGILQYIQASLPFLWLFPDSRFLAPLLPPILTVECVRNAGGLGLVRQTAPLGFAVALCVAAKSVTSSLPPPWDGFQPSSAIVTILLLMETGITLERLLIKATQRIAGTCIGGMLAVASALILDQASHDRAVVASLFFAVFTSCAALQKNHSPVSYLFTVVSLTYSLVFYGFVNNGWPFLAGRLVSVFVGEVLSVLSSLGFDLVCRDPRIDVGLSHFGYL</sequence>
<organism evidence="7 8">
    <name type="scientific">Polarella glacialis</name>
    <name type="common">Dinoflagellate</name>
    <dbReference type="NCBI Taxonomy" id="89957"/>
    <lineage>
        <taxon>Eukaryota</taxon>
        <taxon>Sar</taxon>
        <taxon>Alveolata</taxon>
        <taxon>Dinophyceae</taxon>
        <taxon>Suessiales</taxon>
        <taxon>Suessiaceae</taxon>
        <taxon>Polarella</taxon>
    </lineage>
</organism>
<evidence type="ECO:0000256" key="5">
    <source>
        <dbReference type="SAM" id="Phobius"/>
    </source>
</evidence>
<evidence type="ECO:0000259" key="6">
    <source>
        <dbReference type="Pfam" id="PF13515"/>
    </source>
</evidence>
<dbReference type="Pfam" id="PF13515">
    <property type="entry name" value="FUSC_2"/>
    <property type="match status" value="1"/>
</dbReference>
<evidence type="ECO:0000313" key="8">
    <source>
        <dbReference type="Proteomes" id="UP000654075"/>
    </source>
</evidence>
<gene>
    <name evidence="7" type="ORF">PGLA1383_LOCUS44076</name>
</gene>
<evidence type="ECO:0000256" key="1">
    <source>
        <dbReference type="ARBA" id="ARBA00004141"/>
    </source>
</evidence>
<keyword evidence="8" id="KW-1185">Reference proteome</keyword>
<dbReference type="EMBL" id="CAJNNV010029138">
    <property type="protein sequence ID" value="CAE8627275.1"/>
    <property type="molecule type" value="Genomic_DNA"/>
</dbReference>
<feature type="domain" description="Integral membrane bound transporter" evidence="6">
    <location>
        <begin position="245"/>
        <end position="364"/>
    </location>
</feature>
<dbReference type="Proteomes" id="UP000654075">
    <property type="component" value="Unassembled WGS sequence"/>
</dbReference>
<feature type="transmembrane region" description="Helical" evidence="5">
    <location>
        <begin position="297"/>
        <end position="315"/>
    </location>
</feature>
<evidence type="ECO:0000256" key="4">
    <source>
        <dbReference type="ARBA" id="ARBA00023136"/>
    </source>
</evidence>
<proteinExistence type="predicted"/>
<keyword evidence="3 5" id="KW-1133">Transmembrane helix</keyword>
<dbReference type="AlphaFoldDB" id="A0A813GM06"/>
<evidence type="ECO:0000256" key="2">
    <source>
        <dbReference type="ARBA" id="ARBA00022692"/>
    </source>
</evidence>